<dbReference type="EMBL" id="JAKOGG010000003">
    <property type="protein sequence ID" value="MCS4556026.1"/>
    <property type="molecule type" value="Genomic_DNA"/>
</dbReference>
<accession>A0ABT2FJ58</accession>
<reference evidence="4" key="1">
    <citation type="submission" date="2023-07" db="EMBL/GenBank/DDBJ databases">
        <title>Shewanella mangrovi sp. nov., an acetaldehyde- degrading bacterium isolated from mangrove sediment.</title>
        <authorList>
            <person name="Liu Y."/>
        </authorList>
    </citation>
    <scope>NUCLEOTIDE SEQUENCE [LARGE SCALE GENOMIC DNA]</scope>
    <source>
        <strain evidence="4">C32</strain>
    </source>
</reference>
<evidence type="ECO:0000256" key="1">
    <source>
        <dbReference type="SAM" id="MobiDB-lite"/>
    </source>
</evidence>
<gene>
    <name evidence="3" type="ORF">L9G74_06200</name>
</gene>
<dbReference type="Pfam" id="PF13432">
    <property type="entry name" value="TPR_16"/>
    <property type="match status" value="1"/>
</dbReference>
<proteinExistence type="predicted"/>
<evidence type="ECO:0000313" key="4">
    <source>
        <dbReference type="Proteomes" id="UP001201549"/>
    </source>
</evidence>
<name>A0ABT2FJ58_9GAMM</name>
<organism evidence="3 4">
    <name type="scientific">Shewanella electrica</name>
    <dbReference type="NCBI Taxonomy" id="515560"/>
    <lineage>
        <taxon>Bacteria</taxon>
        <taxon>Pseudomonadati</taxon>
        <taxon>Pseudomonadota</taxon>
        <taxon>Gammaproteobacteria</taxon>
        <taxon>Alteromonadales</taxon>
        <taxon>Shewanellaceae</taxon>
        <taxon>Shewanella</taxon>
    </lineage>
</organism>
<protein>
    <submittedName>
        <fullName evidence="3">Tetratricopeptide repeat protein</fullName>
    </submittedName>
</protein>
<dbReference type="Gene3D" id="1.25.40.10">
    <property type="entry name" value="Tetratricopeptide repeat domain"/>
    <property type="match status" value="1"/>
</dbReference>
<dbReference type="SMART" id="SM00028">
    <property type="entry name" value="TPR"/>
    <property type="match status" value="4"/>
</dbReference>
<dbReference type="InterPro" id="IPR019734">
    <property type="entry name" value="TPR_rpt"/>
</dbReference>
<keyword evidence="4" id="KW-1185">Reference proteome</keyword>
<feature type="transmembrane region" description="Helical" evidence="2">
    <location>
        <begin position="39"/>
        <end position="58"/>
    </location>
</feature>
<dbReference type="Proteomes" id="UP001201549">
    <property type="component" value="Unassembled WGS sequence"/>
</dbReference>
<comment type="caution">
    <text evidence="3">The sequence shown here is derived from an EMBL/GenBank/DDBJ whole genome shotgun (WGS) entry which is preliminary data.</text>
</comment>
<feature type="region of interest" description="Disordered" evidence="1">
    <location>
        <begin position="179"/>
        <end position="227"/>
    </location>
</feature>
<keyword evidence="2" id="KW-0812">Transmembrane</keyword>
<dbReference type="SUPFAM" id="SSF48452">
    <property type="entry name" value="TPR-like"/>
    <property type="match status" value="1"/>
</dbReference>
<dbReference type="InterPro" id="IPR011990">
    <property type="entry name" value="TPR-like_helical_dom_sf"/>
</dbReference>
<dbReference type="RefSeq" id="WP_238895432.1">
    <property type="nucleotide sequence ID" value="NZ_JAKOGG010000003.1"/>
</dbReference>
<evidence type="ECO:0000256" key="2">
    <source>
        <dbReference type="SAM" id="Phobius"/>
    </source>
</evidence>
<keyword evidence="2" id="KW-0472">Membrane</keyword>
<dbReference type="Pfam" id="PF14559">
    <property type="entry name" value="TPR_19"/>
    <property type="match status" value="1"/>
</dbReference>
<keyword evidence="2" id="KW-1133">Transmembrane helix</keyword>
<evidence type="ECO:0000313" key="3">
    <source>
        <dbReference type="EMBL" id="MCS4556026.1"/>
    </source>
</evidence>
<sequence>MSVVNQMLKDLDKRQQQHEFPPLAQANIPAQSGRSGWRLLVIGIALGALLFGAGWWLLEQVNNRSSSLPALITIAETAPNTQTVPAVANDALATDADNIAATESAAPSVTADNADATAEIAADTAAEPVFAAAPQAPAELPSTTDAIASSDADPQSTTTEHQATDVAATAVLTNSAAADVAEPSVAPEPTSSTAKAPATGEISSDNEPTTVAATPAAKSSSHTKQQLQITSVELTPAQLAQKQLQQATAALEQGDTAEAIGLLRQALQHDAGLHDARRQLAALYFAAGNLSDAEAILQLGVQRFPQNEEFWLLLARVQLAGSQWSAADSSLMNISDTSALAPEKWLAKIQIAQQAQQWSSVQQGYEQLLRIEPSNSRWHFGLAHALDVQGQYAAAVSEYQQALDLTGLSVDARAYIEQRLVQIGDLR</sequence>
<feature type="compositionally biased region" description="Polar residues" evidence="1">
    <location>
        <begin position="201"/>
        <end position="227"/>
    </location>
</feature>